<dbReference type="RefSeq" id="WP_136436345.1">
    <property type="nucleotide sequence ID" value="NZ_JBHSNS010000003.1"/>
</dbReference>
<reference evidence="3" key="1">
    <citation type="journal article" date="2019" name="Int. J. Syst. Evol. Microbiol.">
        <title>The Global Catalogue of Microorganisms (GCM) 10K type strain sequencing project: providing services to taxonomists for standard genome sequencing and annotation.</title>
        <authorList>
            <consortium name="The Broad Institute Genomics Platform"/>
            <consortium name="The Broad Institute Genome Sequencing Center for Infectious Disease"/>
            <person name="Wu L."/>
            <person name="Ma J."/>
        </authorList>
    </citation>
    <scope>NUCLEOTIDE SEQUENCE [LARGE SCALE GENOMIC DNA]</scope>
    <source>
        <strain evidence="3">YIM 94188</strain>
    </source>
</reference>
<proteinExistence type="predicted"/>
<feature type="domain" description="Putative Flp pilus-assembly TadG-like N-terminal" evidence="1">
    <location>
        <begin position="8"/>
        <end position="55"/>
    </location>
</feature>
<dbReference type="Proteomes" id="UP001596072">
    <property type="component" value="Unassembled WGS sequence"/>
</dbReference>
<comment type="caution">
    <text evidence="2">The sequence shown here is derived from an EMBL/GenBank/DDBJ whole genome shotgun (WGS) entry which is preliminary data.</text>
</comment>
<dbReference type="Pfam" id="PF13400">
    <property type="entry name" value="Tad"/>
    <property type="match status" value="1"/>
</dbReference>
<evidence type="ECO:0000313" key="2">
    <source>
        <dbReference type="EMBL" id="MFC5729151.1"/>
    </source>
</evidence>
<accession>A0ABW0ZHY5</accession>
<dbReference type="InterPro" id="IPR028087">
    <property type="entry name" value="Tad_N"/>
</dbReference>
<evidence type="ECO:0000313" key="3">
    <source>
        <dbReference type="Proteomes" id="UP001596072"/>
    </source>
</evidence>
<evidence type="ECO:0000259" key="1">
    <source>
        <dbReference type="Pfam" id="PF13400"/>
    </source>
</evidence>
<protein>
    <submittedName>
        <fullName evidence="2">Rv3654c family TadE-like protein</fullName>
    </submittedName>
</protein>
<dbReference type="InterPro" id="IPR021202">
    <property type="entry name" value="Rv3654c-like"/>
</dbReference>
<organism evidence="2 3">
    <name type="scientific">Nocardioides vastitatis</name>
    <dbReference type="NCBI Taxonomy" id="2568655"/>
    <lineage>
        <taxon>Bacteria</taxon>
        <taxon>Bacillati</taxon>
        <taxon>Actinomycetota</taxon>
        <taxon>Actinomycetes</taxon>
        <taxon>Propionibacteriales</taxon>
        <taxon>Nocardioidaceae</taxon>
        <taxon>Nocardioides</taxon>
    </lineage>
</organism>
<dbReference type="EMBL" id="JBHSNS010000003">
    <property type="protein sequence ID" value="MFC5729151.1"/>
    <property type="molecule type" value="Genomic_DNA"/>
</dbReference>
<dbReference type="NCBIfam" id="TIGR03816">
    <property type="entry name" value="tadE_like_DECH"/>
    <property type="match status" value="1"/>
</dbReference>
<name>A0ABW0ZHY5_9ACTN</name>
<sequence length="121" mass="11698">MSTPDERGAATVLAVAMSGALLLVGAATGVVAAIFVAHRQAQAAADLAALAGATAVADHHGRDPCGQAADVAAANDAALSSCAVEGEDVVVEVVVVGPRWLGQDEDLTARARAGPASAGSG</sequence>
<gene>
    <name evidence="2" type="ORF">ACFPQB_09490</name>
</gene>
<keyword evidence="3" id="KW-1185">Reference proteome</keyword>